<name>B9CL19_LANR4</name>
<dbReference type="EMBL" id="ACFE01000001">
    <property type="protein sequence ID" value="EEE18144.1"/>
    <property type="molecule type" value="Genomic_DNA"/>
</dbReference>
<proteinExistence type="predicted"/>
<organism evidence="1 2">
    <name type="scientific">Lancefieldella rimae (strain ATCC 49626 / DSM 7090 / CCUG 31168 / NBRC 15546 / VPI D140H-11A)</name>
    <name type="common">Atopobium rimae</name>
    <dbReference type="NCBI Taxonomy" id="553184"/>
    <lineage>
        <taxon>Bacteria</taxon>
        <taxon>Bacillati</taxon>
        <taxon>Actinomycetota</taxon>
        <taxon>Coriobacteriia</taxon>
        <taxon>Coriobacteriales</taxon>
        <taxon>Atopobiaceae</taxon>
        <taxon>Lancefieldella</taxon>
    </lineage>
</organism>
<gene>
    <name evidence="1" type="ORF">ATORI0001_0732</name>
</gene>
<dbReference type="AlphaFoldDB" id="B9CL19"/>
<reference evidence="1 2" key="1">
    <citation type="submission" date="2009-01" db="EMBL/GenBank/DDBJ databases">
        <authorList>
            <person name="Madupu R."/>
            <person name="Sebastian Y."/>
            <person name="Durkin A.S."/>
            <person name="Torralba M."/>
            <person name="Methe B."/>
            <person name="Sutton G.G."/>
            <person name="Strausberg R.L."/>
            <person name="Nelson K.E."/>
        </authorList>
    </citation>
    <scope>NUCLEOTIDE SEQUENCE [LARGE SCALE GENOMIC DNA]</scope>
    <source>
        <strain evidence="1 2">ATCC 49626</strain>
    </source>
</reference>
<protein>
    <submittedName>
        <fullName evidence="1">Uncharacterized protein</fullName>
    </submittedName>
</protein>
<sequence>MAHFWQHYKVSAALALSTALQKSKCEQILKTVRRTRSMKFL</sequence>
<comment type="caution">
    <text evidence="1">The sequence shown here is derived from an EMBL/GenBank/DDBJ whole genome shotgun (WGS) entry which is preliminary data.</text>
</comment>
<dbReference type="Proteomes" id="UP000004070">
    <property type="component" value="Unassembled WGS sequence"/>
</dbReference>
<evidence type="ECO:0000313" key="2">
    <source>
        <dbReference type="Proteomes" id="UP000004070"/>
    </source>
</evidence>
<accession>B9CL19</accession>
<evidence type="ECO:0000313" key="1">
    <source>
        <dbReference type="EMBL" id="EEE18144.1"/>
    </source>
</evidence>